<feature type="compositionally biased region" description="Basic and acidic residues" evidence="1">
    <location>
        <begin position="996"/>
        <end position="1019"/>
    </location>
</feature>
<feature type="region of interest" description="Disordered" evidence="1">
    <location>
        <begin position="177"/>
        <end position="197"/>
    </location>
</feature>
<dbReference type="RefSeq" id="XP_029228441.1">
    <property type="nucleotide sequence ID" value="XM_029371469.1"/>
</dbReference>
<dbReference type="OrthoDB" id="273687at2759"/>
<feature type="region of interest" description="Disordered" evidence="1">
    <location>
        <begin position="1239"/>
        <end position="1261"/>
    </location>
</feature>
<evidence type="ECO:0000256" key="1">
    <source>
        <dbReference type="SAM" id="MobiDB-lite"/>
    </source>
</evidence>
<sequence length="1388" mass="145952">MKHRRPGEEGGVPFGMRVGPVGAHRRRAFGEVLGNAAAAAAGDGAAVRNEGENCDEGPQPSCFVPTPEPRVRATAASASLLRAGNSTPPRPTGKAGNVWRESLLASSLLEGAALRRQSSAANVQRLDLRATAVDSVEWGWFCREVLPTMSGLTFLGLAEMGMTDKRLAELLRSCQAGPARRGTAPSPSSSSSLALSSGRSTGPVVAKSVAACEAVASATSRDLGPGRRASTSAASSVADFCERRALRRLGVLDLSGNRLTHRSATPLGKLLLWAADTLDELHLSGNPLQDYGLQILGIYLAKLRLTSLREEPHFFPPSLVRQYAAWLAQRRRHGAPQERRCGDTGGPDAGPASCGEAQIPLGISSLDLRGCQGSARGISEVLAGASHAHRLKTVLLAYNGVVAAALVSPRPTCTDGEIAPLATRSRDEAAAGADAAPAACRFSSFKELHYPCALRTLNLSGVPLSTMCTPIGCRELFLNIFFCCPNLKELDVSGTFDALKLPPSLLLQLLMQGDEASRDPRIYWRLQRELEGATEFTLDAVMLARQACAGGILCELAAHAAFNAQRRQCLAPPAFCRLRVLNLRGTGVTDRAARGLAIAAASAASTGVFSCLAALNLAENLLSLEGCMRVVHAFILDWPATPSVLSALALQGNTGIHRDDGGTILLLQQGAEAAVRRRCEERRRCGLAGGTRPPPPLRIHLGAVGEAAFCVASGEPAAEGNTAAEREDCEGAAGDKQGDAAVGGKGRENGFPPFHFGTGGALPASASFPSPLAAQLAGACDDVSSIHAGETPRRFLFSVPPTPSVLQRPADLVCPPEPPQRPPQLQRIESEDEEQKQRKRRRGVPILSPVVADEDLSVIAGSSTGAVAGETRRSSLGGVKLSAGFATPAFRGVVPLLAVAKEAQPWAAMDAATARAPSRNAGREATPLRPHERHVLQDTLTSFRREPSSIATSPPRASSKAFNFGCLFASMDAARDSGGSVEAETPLTRCHLNSEGSHRNGEGADTAEAKGARVSRDAAEVSPLGAEETAAAVKAAGGGPAVRLESGDAAGPAGETAAAFKPGKARRVKGFVMSYYHPVGHVLCRGWRLLHRGDAVGEDARACLARDVWALLQPPETQRGDVVVNSVSLATPSSEEDVGEDAAYGVTRLKITSNEHRSALAERLQQHANMEGGMIAFPLFMQALRQSEEDTVEVVAAMLDAARGRLPAECSGSTAEELVHARHGSEDELVAEIAAALAAGGGGGGSSSKTSQTPSEPLEEAAADPPFFSVNSVDATPLAEAPQLSQPPHDAAETREEAERLETEEAAPTTAVCSGSHVPHPPGARQAMPPTAAEPLPLPLPRARRAPPPLWGLPRSLRQHRIRPAMPPQQRPWRRRLLRSRQGVWLTT</sequence>
<dbReference type="PANTHER" id="PTHR24113:SF15">
    <property type="entry name" value="NACHT DOMAIN-CONTAINING PROTEIN"/>
    <property type="match status" value="1"/>
</dbReference>
<proteinExistence type="predicted"/>
<evidence type="ECO:0000313" key="3">
    <source>
        <dbReference type="Proteomes" id="UP000284403"/>
    </source>
</evidence>
<keyword evidence="3" id="KW-1185">Reference proteome</keyword>
<organism evidence="2 3">
    <name type="scientific">Trypanosoma conorhini</name>
    <dbReference type="NCBI Taxonomy" id="83891"/>
    <lineage>
        <taxon>Eukaryota</taxon>
        <taxon>Discoba</taxon>
        <taxon>Euglenozoa</taxon>
        <taxon>Kinetoplastea</taxon>
        <taxon>Metakinetoplastina</taxon>
        <taxon>Trypanosomatida</taxon>
        <taxon>Trypanosomatidae</taxon>
        <taxon>Trypanosoma</taxon>
    </lineage>
</organism>
<gene>
    <name evidence="2" type="ORF">Tco025E_04559</name>
</gene>
<reference evidence="2 3" key="1">
    <citation type="journal article" date="2018" name="BMC Genomics">
        <title>Genomic comparison of Trypanosoma conorhini and Trypanosoma rangeli to Trypanosoma cruzi strains of high and low virulence.</title>
        <authorList>
            <person name="Bradwell K.R."/>
            <person name="Koparde V.N."/>
            <person name="Matveyev A.V."/>
            <person name="Serrano M.G."/>
            <person name="Alves J.M."/>
            <person name="Parikh H."/>
            <person name="Huang B."/>
            <person name="Lee V."/>
            <person name="Espinosa-Alvarez O."/>
            <person name="Ortiz P.A."/>
            <person name="Costa-Martins A.G."/>
            <person name="Teixeira M.M."/>
            <person name="Buck G.A."/>
        </authorList>
    </citation>
    <scope>NUCLEOTIDE SEQUENCE [LARGE SCALE GENOMIC DNA]</scope>
    <source>
        <strain evidence="2 3">025E</strain>
    </source>
</reference>
<dbReference type="InterPro" id="IPR032675">
    <property type="entry name" value="LRR_dom_sf"/>
</dbReference>
<dbReference type="SMART" id="SM00368">
    <property type="entry name" value="LRR_RI"/>
    <property type="match status" value="4"/>
</dbReference>
<comment type="caution">
    <text evidence="2">The sequence shown here is derived from an EMBL/GenBank/DDBJ whole genome shotgun (WGS) entry which is preliminary data.</text>
</comment>
<dbReference type="SUPFAM" id="SSF52047">
    <property type="entry name" value="RNI-like"/>
    <property type="match status" value="1"/>
</dbReference>
<evidence type="ECO:0000313" key="2">
    <source>
        <dbReference type="EMBL" id="RNF18280.1"/>
    </source>
</evidence>
<dbReference type="GO" id="GO:0005829">
    <property type="term" value="C:cytosol"/>
    <property type="evidence" value="ECO:0007669"/>
    <property type="project" value="TreeGrafter"/>
</dbReference>
<name>A0A3R7MNV9_9TRYP</name>
<feature type="region of interest" description="Disordered" evidence="1">
    <location>
        <begin position="989"/>
        <end position="1025"/>
    </location>
</feature>
<feature type="compositionally biased region" description="Pro residues" evidence="1">
    <location>
        <begin position="1336"/>
        <end position="1351"/>
    </location>
</feature>
<feature type="region of interest" description="Disordered" evidence="1">
    <location>
        <begin position="1279"/>
        <end position="1373"/>
    </location>
</feature>
<dbReference type="GO" id="GO:0031267">
    <property type="term" value="F:small GTPase binding"/>
    <property type="evidence" value="ECO:0007669"/>
    <property type="project" value="TreeGrafter"/>
</dbReference>
<protein>
    <submittedName>
        <fullName evidence="2">Uncharacterized protein</fullName>
    </submittedName>
</protein>
<dbReference type="PANTHER" id="PTHR24113">
    <property type="entry name" value="RAN GTPASE-ACTIVATING PROTEIN 1"/>
    <property type="match status" value="1"/>
</dbReference>
<dbReference type="Proteomes" id="UP000284403">
    <property type="component" value="Unassembled WGS sequence"/>
</dbReference>
<dbReference type="GeneID" id="40318170"/>
<feature type="compositionally biased region" description="Low complexity" evidence="1">
    <location>
        <begin position="178"/>
        <end position="197"/>
    </location>
</feature>
<dbReference type="Gene3D" id="3.80.10.10">
    <property type="entry name" value="Ribonuclease Inhibitor"/>
    <property type="match status" value="2"/>
</dbReference>
<feature type="region of interest" description="Disordered" evidence="1">
    <location>
        <begin position="721"/>
        <end position="742"/>
    </location>
</feature>
<dbReference type="GO" id="GO:0005634">
    <property type="term" value="C:nucleus"/>
    <property type="evidence" value="ECO:0007669"/>
    <property type="project" value="TreeGrafter"/>
</dbReference>
<feature type="compositionally biased region" description="Basic and acidic residues" evidence="1">
    <location>
        <begin position="1290"/>
        <end position="1303"/>
    </location>
</feature>
<dbReference type="GO" id="GO:0048471">
    <property type="term" value="C:perinuclear region of cytoplasm"/>
    <property type="evidence" value="ECO:0007669"/>
    <property type="project" value="TreeGrafter"/>
</dbReference>
<dbReference type="GO" id="GO:0005096">
    <property type="term" value="F:GTPase activator activity"/>
    <property type="evidence" value="ECO:0007669"/>
    <property type="project" value="InterPro"/>
</dbReference>
<accession>A0A3R7MNV9</accession>
<dbReference type="EMBL" id="MKKU01000236">
    <property type="protein sequence ID" value="RNF18280.1"/>
    <property type="molecule type" value="Genomic_DNA"/>
</dbReference>
<dbReference type="InterPro" id="IPR027038">
    <property type="entry name" value="RanGap"/>
</dbReference>
<dbReference type="GO" id="GO:0006913">
    <property type="term" value="P:nucleocytoplasmic transport"/>
    <property type="evidence" value="ECO:0007669"/>
    <property type="project" value="TreeGrafter"/>
</dbReference>
<feature type="region of interest" description="Disordered" evidence="1">
    <location>
        <begin position="807"/>
        <end position="845"/>
    </location>
</feature>